<evidence type="ECO:0000313" key="1">
    <source>
        <dbReference type="EMBL" id="MEE1884332.1"/>
    </source>
</evidence>
<organism evidence="1 2">
    <name type="scientific">Pedobacter flavus</name>
    <dbReference type="NCBI Taxonomy" id="3113906"/>
    <lineage>
        <taxon>Bacteria</taxon>
        <taxon>Pseudomonadati</taxon>
        <taxon>Bacteroidota</taxon>
        <taxon>Sphingobacteriia</taxon>
        <taxon>Sphingobacteriales</taxon>
        <taxon>Sphingobacteriaceae</taxon>
        <taxon>Pedobacter</taxon>
    </lineage>
</organism>
<proteinExistence type="predicted"/>
<keyword evidence="2" id="KW-1185">Reference proteome</keyword>
<dbReference type="Proteomes" id="UP001337681">
    <property type="component" value="Unassembled WGS sequence"/>
</dbReference>
<sequence length="48" mass="5576">MGMFSAFIYVFIKQGTPYDGVNVGRKDERKKIEYANDEGIFKLKNNDK</sequence>
<reference evidence="1 2" key="1">
    <citation type="submission" date="2024-01" db="EMBL/GenBank/DDBJ databases">
        <title>Pedobacter sp. nov., isolated from oil-contaminated soil.</title>
        <authorList>
            <person name="Le N.T.T."/>
        </authorList>
    </citation>
    <scope>NUCLEOTIDE SEQUENCE [LARGE SCALE GENOMIC DNA]</scope>
    <source>
        <strain evidence="1 2">VNH31</strain>
    </source>
</reference>
<evidence type="ECO:0000313" key="2">
    <source>
        <dbReference type="Proteomes" id="UP001337681"/>
    </source>
</evidence>
<name>A0ABU7GZ42_9SPHI</name>
<protein>
    <submittedName>
        <fullName evidence="1">Uncharacterized protein</fullName>
    </submittedName>
</protein>
<gene>
    <name evidence="1" type="ORF">VRU49_02755</name>
</gene>
<comment type="caution">
    <text evidence="1">The sequence shown here is derived from an EMBL/GenBank/DDBJ whole genome shotgun (WGS) entry which is preliminary data.</text>
</comment>
<dbReference type="RefSeq" id="WP_330145249.1">
    <property type="nucleotide sequence ID" value="NZ_JAZDQU010000001.1"/>
</dbReference>
<accession>A0ABU7GZ42</accession>
<dbReference type="EMBL" id="JAZDQU010000001">
    <property type="protein sequence ID" value="MEE1884332.1"/>
    <property type="molecule type" value="Genomic_DNA"/>
</dbReference>